<dbReference type="Gene3D" id="3.40.50.300">
    <property type="entry name" value="P-loop containing nucleotide triphosphate hydrolases"/>
    <property type="match status" value="2"/>
</dbReference>
<dbReference type="GO" id="GO:0016787">
    <property type="term" value="F:hydrolase activity"/>
    <property type="evidence" value="ECO:0007669"/>
    <property type="project" value="InterPro"/>
</dbReference>
<dbReference type="AlphaFoldDB" id="A0A449B1P8"/>
<dbReference type="InterPro" id="IPR027417">
    <property type="entry name" value="P-loop_NTPase"/>
</dbReference>
<dbReference type="Pfam" id="PF04851">
    <property type="entry name" value="ResIII"/>
    <property type="match status" value="1"/>
</dbReference>
<dbReference type="InterPro" id="IPR006935">
    <property type="entry name" value="Helicase/UvrB_N"/>
</dbReference>
<dbReference type="EMBL" id="LR215036">
    <property type="protein sequence ID" value="VEU74493.1"/>
    <property type="molecule type" value="Genomic_DNA"/>
</dbReference>
<dbReference type="RefSeq" id="WP_129725316.1">
    <property type="nucleotide sequence ID" value="NZ_LR215036.1"/>
</dbReference>
<gene>
    <name evidence="2" type="ORF">NCTC10181_00342</name>
</gene>
<dbReference type="Proteomes" id="UP000290985">
    <property type="component" value="Chromosome"/>
</dbReference>
<organism evidence="2 3">
    <name type="scientific">Mycoplasmopsis citelli</name>
    <dbReference type="NCBI Taxonomy" id="171281"/>
    <lineage>
        <taxon>Bacteria</taxon>
        <taxon>Bacillati</taxon>
        <taxon>Mycoplasmatota</taxon>
        <taxon>Mycoplasmoidales</taxon>
        <taxon>Metamycoplasmataceae</taxon>
        <taxon>Mycoplasmopsis</taxon>
    </lineage>
</organism>
<keyword evidence="3" id="KW-1185">Reference proteome</keyword>
<dbReference type="KEGG" id="mcit:NCTC10181_00342"/>
<dbReference type="OrthoDB" id="9804145at2"/>
<proteinExistence type="predicted"/>
<sequence>MIDIKLKIFQEEAVDFLFNKTKVKNPKSKIVLQSPTGSGKTIILVAYIEKYLNFNEDTVICWFCPGKGELEEQSRKKMEQYAPHFKTGSLFDILNKGFENKTTYFINWETITKKDNTAIRESERKNLFERISEAHNRNLNFIVIIDEEHQNNTSKADDIISSIHAKYEIRVSATPNKRVVGEFHEIPEFDVINEGLITKFMYINKDLETANVNDPKNEAEILLEKANEIRKEIAKAYIEENEDIRPLVLVQFPNLNDELIEFVEDKLNDMGFSYENKLLASWFSAETKEDKNKKSKKIGKINIGTTKEDDITKGNATPVFLLFKQALSTGWDCPRAKILVKLRENMSDTFEIQTLGRLRRMPKAKHYGRDILDCSFLYTFDEKYKLEVIKAGNGFETQRLFLKDEPKKIKLKKELKNRYADYVDEKLIRNHIVDFFKEKYSLDKNLGKNLSKMKNKGFVFEPKIKRRYLTGKYSTLKQVDAEETKYGLINIEINNNSHNIEKKDFVSAIKKHIGLSHDKTIQILKTLFLNDDPEKKYNLLNLRKAEFNAFIINNTDKLKEDFTEFSCKKYYQIELLENFVEEFTIPLEEHYRYDPFQRSAKNLDSNVYKEYNTSMITDNFRSTSERLFEKYCEKNPNVKFIYKNGDSGQKYLSIVYANNFGKQKLFYPDYIVQLKDGSIWIIETKGGEIRGQSKNIDIQVENKFEAFKHFANKHKYNFGFIRDKNDDLYFNNTEYVDDMSDSRWQSIDEVF</sequence>
<dbReference type="REBASE" id="298637">
    <property type="entry name" value="Mci10181ORF343P"/>
</dbReference>
<name>A0A449B1P8_9BACT</name>
<dbReference type="GO" id="GO:0003677">
    <property type="term" value="F:DNA binding"/>
    <property type="evidence" value="ECO:0007669"/>
    <property type="project" value="InterPro"/>
</dbReference>
<protein>
    <submittedName>
        <fullName evidence="2">Type III restriction enzyme, res subunit</fullName>
    </submittedName>
</protein>
<reference evidence="2 3" key="1">
    <citation type="submission" date="2019-01" db="EMBL/GenBank/DDBJ databases">
        <authorList>
            <consortium name="Pathogen Informatics"/>
        </authorList>
    </citation>
    <scope>NUCLEOTIDE SEQUENCE [LARGE SCALE GENOMIC DNA]</scope>
    <source>
        <strain evidence="2 3">NCTC10181</strain>
    </source>
</reference>
<evidence type="ECO:0000313" key="2">
    <source>
        <dbReference type="EMBL" id="VEU74493.1"/>
    </source>
</evidence>
<evidence type="ECO:0000313" key="3">
    <source>
        <dbReference type="Proteomes" id="UP000290985"/>
    </source>
</evidence>
<evidence type="ECO:0000259" key="1">
    <source>
        <dbReference type="Pfam" id="PF04851"/>
    </source>
</evidence>
<dbReference type="GO" id="GO:0005524">
    <property type="term" value="F:ATP binding"/>
    <property type="evidence" value="ECO:0007669"/>
    <property type="project" value="InterPro"/>
</dbReference>
<feature type="domain" description="Helicase/UvrB N-terminal" evidence="1">
    <location>
        <begin position="4"/>
        <end position="176"/>
    </location>
</feature>
<dbReference type="SUPFAM" id="SSF52540">
    <property type="entry name" value="P-loop containing nucleoside triphosphate hydrolases"/>
    <property type="match status" value="2"/>
</dbReference>
<accession>A0A449B1P8</accession>